<reference evidence="6" key="3">
    <citation type="submission" date="2015-04" db="UniProtKB">
        <authorList>
            <consortium name="EnsemblPlants"/>
        </authorList>
    </citation>
    <scope>IDENTIFICATION</scope>
    <source>
        <strain evidence="6">cv. Jemalong A17</strain>
    </source>
</reference>
<organism evidence="5 7">
    <name type="scientific">Medicago truncatula</name>
    <name type="common">Barrel medic</name>
    <name type="synonym">Medicago tribuloides</name>
    <dbReference type="NCBI Taxonomy" id="3880"/>
    <lineage>
        <taxon>Eukaryota</taxon>
        <taxon>Viridiplantae</taxon>
        <taxon>Streptophyta</taxon>
        <taxon>Embryophyta</taxon>
        <taxon>Tracheophyta</taxon>
        <taxon>Spermatophyta</taxon>
        <taxon>Magnoliopsida</taxon>
        <taxon>eudicotyledons</taxon>
        <taxon>Gunneridae</taxon>
        <taxon>Pentapetalae</taxon>
        <taxon>rosids</taxon>
        <taxon>fabids</taxon>
        <taxon>Fabales</taxon>
        <taxon>Fabaceae</taxon>
        <taxon>Papilionoideae</taxon>
        <taxon>50 kb inversion clade</taxon>
        <taxon>NPAAA clade</taxon>
        <taxon>Hologalegina</taxon>
        <taxon>IRL clade</taxon>
        <taxon>Trifolieae</taxon>
        <taxon>Medicago</taxon>
    </lineage>
</organism>
<dbReference type="Proteomes" id="UP000002051">
    <property type="component" value="Chromosome 6"/>
</dbReference>
<dbReference type="PaxDb" id="3880-AES75934"/>
<dbReference type="KEGG" id="mtr:11422929"/>
<comment type="similarity">
    <text evidence="1">Belongs to the PPR family. P subfamily.</text>
</comment>
<dbReference type="PROSITE" id="PS51375">
    <property type="entry name" value="PPR"/>
    <property type="match status" value="1"/>
</dbReference>
<accession>G7KNV0</accession>
<feature type="domain" description="Pentatricopeptide repeat-containing protein-mitochondrial" evidence="4">
    <location>
        <begin position="153"/>
        <end position="264"/>
    </location>
</feature>
<name>G7KNV0_MEDTR</name>
<evidence type="ECO:0000256" key="2">
    <source>
        <dbReference type="ARBA" id="ARBA00022737"/>
    </source>
</evidence>
<dbReference type="InterPro" id="IPR011990">
    <property type="entry name" value="TPR-like_helical_dom_sf"/>
</dbReference>
<dbReference type="HOGENOM" id="CLU_832474_0_0_1"/>
<evidence type="ECO:0000259" key="4">
    <source>
        <dbReference type="Pfam" id="PF23276"/>
    </source>
</evidence>
<evidence type="ECO:0000313" key="5">
    <source>
        <dbReference type="EMBL" id="AES75934.1"/>
    </source>
</evidence>
<reference evidence="5 7" key="2">
    <citation type="journal article" date="2014" name="BMC Genomics">
        <title>An improved genome release (version Mt4.0) for the model legume Medicago truncatula.</title>
        <authorList>
            <person name="Tang H."/>
            <person name="Krishnakumar V."/>
            <person name="Bidwell S."/>
            <person name="Rosen B."/>
            <person name="Chan A."/>
            <person name="Zhou S."/>
            <person name="Gentzbittel L."/>
            <person name="Childs K.L."/>
            <person name="Yandell M."/>
            <person name="Gundlach H."/>
            <person name="Mayer K.F."/>
            <person name="Schwartz D.C."/>
            <person name="Town C.D."/>
        </authorList>
    </citation>
    <scope>GENOME REANNOTATION</scope>
    <source>
        <strain evidence="6 7">cv. Jemalong A17</strain>
    </source>
</reference>
<dbReference type="InterPro" id="IPR057027">
    <property type="entry name" value="TPR_mt"/>
</dbReference>
<feature type="repeat" description="PPR" evidence="3">
    <location>
        <begin position="207"/>
        <end position="241"/>
    </location>
</feature>
<dbReference type="NCBIfam" id="TIGR00756">
    <property type="entry name" value="PPR"/>
    <property type="match status" value="1"/>
</dbReference>
<evidence type="ECO:0000313" key="7">
    <source>
        <dbReference type="Proteomes" id="UP000002051"/>
    </source>
</evidence>
<dbReference type="EnsemblPlants" id="AES75934">
    <property type="protein sequence ID" value="AES75934"/>
    <property type="gene ID" value="MTR_6g065100"/>
</dbReference>
<dbReference type="InterPro" id="IPR002885">
    <property type="entry name" value="PPR_rpt"/>
</dbReference>
<proteinExistence type="inferred from homology"/>
<dbReference type="eggNOG" id="KOG4197">
    <property type="taxonomic scope" value="Eukaryota"/>
</dbReference>
<dbReference type="Gene3D" id="1.25.40.10">
    <property type="entry name" value="Tetratricopeptide repeat domain"/>
    <property type="match status" value="1"/>
</dbReference>
<dbReference type="PANTHER" id="PTHR47939">
    <property type="entry name" value="MEMBRANE-ASSOCIATED SALT-INDUCIBLE PROTEIN-LIKE"/>
    <property type="match status" value="1"/>
</dbReference>
<dbReference type="AlphaFoldDB" id="G7KNV0"/>
<evidence type="ECO:0000256" key="3">
    <source>
        <dbReference type="PROSITE-ProRule" id="PRU00708"/>
    </source>
</evidence>
<protein>
    <submittedName>
        <fullName evidence="5">PPR containing plant-like protein</fullName>
    </submittedName>
</protein>
<gene>
    <name evidence="6" type="primary">11422929</name>
    <name evidence="5" type="ordered locus">MTR_6g065100</name>
</gene>
<dbReference type="InterPro" id="IPR050667">
    <property type="entry name" value="PPR-containing_protein"/>
</dbReference>
<dbReference type="EMBL" id="CM001222">
    <property type="protein sequence ID" value="AES75934.1"/>
    <property type="molecule type" value="Genomic_DNA"/>
</dbReference>
<reference evidence="5 7" key="1">
    <citation type="journal article" date="2011" name="Nature">
        <title>The Medicago genome provides insight into the evolution of rhizobial symbioses.</title>
        <authorList>
            <person name="Young N.D."/>
            <person name="Debelle F."/>
            <person name="Oldroyd G.E."/>
            <person name="Geurts R."/>
            <person name="Cannon S.B."/>
            <person name="Udvardi M.K."/>
            <person name="Benedito V.A."/>
            <person name="Mayer K.F."/>
            <person name="Gouzy J."/>
            <person name="Schoof H."/>
            <person name="Van de Peer Y."/>
            <person name="Proost S."/>
            <person name="Cook D.R."/>
            <person name="Meyers B.C."/>
            <person name="Spannagl M."/>
            <person name="Cheung F."/>
            <person name="De Mita S."/>
            <person name="Krishnakumar V."/>
            <person name="Gundlach H."/>
            <person name="Zhou S."/>
            <person name="Mudge J."/>
            <person name="Bharti A.K."/>
            <person name="Murray J.D."/>
            <person name="Naoumkina M.A."/>
            <person name="Rosen B."/>
            <person name="Silverstein K.A."/>
            <person name="Tang H."/>
            <person name="Rombauts S."/>
            <person name="Zhao P.X."/>
            <person name="Zhou P."/>
            <person name="Barbe V."/>
            <person name="Bardou P."/>
            <person name="Bechner M."/>
            <person name="Bellec A."/>
            <person name="Berger A."/>
            <person name="Berges H."/>
            <person name="Bidwell S."/>
            <person name="Bisseling T."/>
            <person name="Choisne N."/>
            <person name="Couloux A."/>
            <person name="Denny R."/>
            <person name="Deshpande S."/>
            <person name="Dai X."/>
            <person name="Doyle J.J."/>
            <person name="Dudez A.M."/>
            <person name="Farmer A.D."/>
            <person name="Fouteau S."/>
            <person name="Franken C."/>
            <person name="Gibelin C."/>
            <person name="Gish J."/>
            <person name="Goldstein S."/>
            <person name="Gonzalez A.J."/>
            <person name="Green P.J."/>
            <person name="Hallab A."/>
            <person name="Hartog M."/>
            <person name="Hua A."/>
            <person name="Humphray S.J."/>
            <person name="Jeong D.H."/>
            <person name="Jing Y."/>
            <person name="Jocker A."/>
            <person name="Kenton S.M."/>
            <person name="Kim D.J."/>
            <person name="Klee K."/>
            <person name="Lai H."/>
            <person name="Lang C."/>
            <person name="Lin S."/>
            <person name="Macmil S.L."/>
            <person name="Magdelenat G."/>
            <person name="Matthews L."/>
            <person name="McCorrison J."/>
            <person name="Monaghan E.L."/>
            <person name="Mun J.H."/>
            <person name="Najar F.Z."/>
            <person name="Nicholson C."/>
            <person name="Noirot C."/>
            <person name="O'Bleness M."/>
            <person name="Paule C.R."/>
            <person name="Poulain J."/>
            <person name="Prion F."/>
            <person name="Qin B."/>
            <person name="Qu C."/>
            <person name="Retzel E.F."/>
            <person name="Riddle C."/>
            <person name="Sallet E."/>
            <person name="Samain S."/>
            <person name="Samson N."/>
            <person name="Sanders I."/>
            <person name="Saurat O."/>
            <person name="Scarpelli C."/>
            <person name="Schiex T."/>
            <person name="Segurens B."/>
            <person name="Severin A.J."/>
            <person name="Sherrier D.J."/>
            <person name="Shi R."/>
            <person name="Sims S."/>
            <person name="Singer S.R."/>
            <person name="Sinharoy S."/>
            <person name="Sterck L."/>
            <person name="Viollet A."/>
            <person name="Wang B.B."/>
            <person name="Wang K."/>
            <person name="Wang M."/>
            <person name="Wang X."/>
            <person name="Warfsmann J."/>
            <person name="Weissenbach J."/>
            <person name="White D.D."/>
            <person name="White J.D."/>
            <person name="Wiley G.B."/>
            <person name="Wincker P."/>
            <person name="Xing Y."/>
            <person name="Yang L."/>
            <person name="Yao Z."/>
            <person name="Ying F."/>
            <person name="Zhai J."/>
            <person name="Zhou L."/>
            <person name="Zuber A."/>
            <person name="Denarie J."/>
            <person name="Dixon R.A."/>
            <person name="May G.D."/>
            <person name="Schwartz D.C."/>
            <person name="Rogers J."/>
            <person name="Quetier F."/>
            <person name="Town C.D."/>
            <person name="Roe B.A."/>
        </authorList>
    </citation>
    <scope>NUCLEOTIDE SEQUENCE [LARGE SCALE GENOMIC DNA]</scope>
    <source>
        <strain evidence="5">A17</strain>
        <strain evidence="6 7">cv. Jemalong A17</strain>
    </source>
</reference>
<dbReference type="OrthoDB" id="185373at2759"/>
<sequence length="333" mass="37704">MSFLRKHLNNISHSPLSTLRRFSNLTPPPTSATSYDTLAANFATSGDFTSLHSILNKRIQHGFFNTKHTFNFITNSNFTPSLLQNLITTLSRLNPGFTRRNAFDSLITRLCKLRLIEDALTVVQSMSRVDDMDNELKACTFHPILSFLTRVKSLDQAKRVVEVMSELGVPLDLTAHNYFLMTYCYVGDVEAAVTVLRTMEEEGFCFDSRTYDALVLGACRKRNVVGAMVLVRRMVDDGAPMLYSTHMFVIEALVKRDLFEQALSYVRCFSGKDKGLDCELFGCLGGKLMGMSKLKEAMLVLREMDEKGLKMCKNVREFYDMNVGVENDDKLLE</sequence>
<dbReference type="PANTHER" id="PTHR47939:SF13">
    <property type="entry name" value="OS03G0201400 PROTEIN"/>
    <property type="match status" value="1"/>
</dbReference>
<keyword evidence="7" id="KW-1185">Reference proteome</keyword>
<evidence type="ECO:0000313" key="6">
    <source>
        <dbReference type="EnsemblPlants" id="AES75934"/>
    </source>
</evidence>
<dbReference type="OMA" id="YTRRHAY"/>
<dbReference type="GO" id="GO:0003729">
    <property type="term" value="F:mRNA binding"/>
    <property type="evidence" value="ECO:0000318"/>
    <property type="project" value="GO_Central"/>
</dbReference>
<dbReference type="Pfam" id="PF23276">
    <property type="entry name" value="TPR_24"/>
    <property type="match status" value="1"/>
</dbReference>
<keyword evidence="2" id="KW-0677">Repeat</keyword>
<evidence type="ECO:0000256" key="1">
    <source>
        <dbReference type="ARBA" id="ARBA00007626"/>
    </source>
</evidence>
<dbReference type="STRING" id="3880.G7KNV0"/>
<dbReference type="Pfam" id="PF01535">
    <property type="entry name" value="PPR"/>
    <property type="match status" value="1"/>
</dbReference>